<evidence type="ECO:0000313" key="3">
    <source>
        <dbReference type="EMBL" id="MFC7362013.1"/>
    </source>
</evidence>
<reference evidence="4" key="1">
    <citation type="journal article" date="2019" name="Int. J. Syst. Evol. Microbiol.">
        <title>The Global Catalogue of Microorganisms (GCM) 10K type strain sequencing project: providing services to taxonomists for standard genome sequencing and annotation.</title>
        <authorList>
            <consortium name="The Broad Institute Genomics Platform"/>
            <consortium name="The Broad Institute Genome Sequencing Center for Infectious Disease"/>
            <person name="Wu L."/>
            <person name="Ma J."/>
        </authorList>
    </citation>
    <scope>NUCLEOTIDE SEQUENCE [LARGE SCALE GENOMIC DNA]</scope>
    <source>
        <strain evidence="4">FCH27</strain>
    </source>
</reference>
<organism evidence="3 4">
    <name type="scientific">Nocardioides astragali</name>
    <dbReference type="NCBI Taxonomy" id="1776736"/>
    <lineage>
        <taxon>Bacteria</taxon>
        <taxon>Bacillati</taxon>
        <taxon>Actinomycetota</taxon>
        <taxon>Actinomycetes</taxon>
        <taxon>Propionibacteriales</taxon>
        <taxon>Nocardioidaceae</taxon>
        <taxon>Nocardioides</taxon>
    </lineage>
</organism>
<evidence type="ECO:0000256" key="2">
    <source>
        <dbReference type="SAM" id="SignalP"/>
    </source>
</evidence>
<evidence type="ECO:0008006" key="5">
    <source>
        <dbReference type="Google" id="ProtNLM"/>
    </source>
</evidence>
<accession>A0ABW2N4W8</accession>
<dbReference type="RefSeq" id="WP_255892446.1">
    <property type="nucleotide sequence ID" value="NZ_JAFMZM010000006.1"/>
</dbReference>
<dbReference type="EMBL" id="JBHTCH010000020">
    <property type="protein sequence ID" value="MFC7362013.1"/>
    <property type="molecule type" value="Genomic_DNA"/>
</dbReference>
<dbReference type="Proteomes" id="UP001596524">
    <property type="component" value="Unassembled WGS sequence"/>
</dbReference>
<keyword evidence="4" id="KW-1185">Reference proteome</keyword>
<dbReference type="PROSITE" id="PS51257">
    <property type="entry name" value="PROKAR_LIPOPROTEIN"/>
    <property type="match status" value="1"/>
</dbReference>
<keyword evidence="2" id="KW-0732">Signal</keyword>
<feature type="region of interest" description="Disordered" evidence="1">
    <location>
        <begin position="26"/>
        <end position="90"/>
    </location>
</feature>
<feature type="compositionally biased region" description="Basic and acidic residues" evidence="1">
    <location>
        <begin position="50"/>
        <end position="67"/>
    </location>
</feature>
<comment type="caution">
    <text evidence="3">The sequence shown here is derived from an EMBL/GenBank/DDBJ whole genome shotgun (WGS) entry which is preliminary data.</text>
</comment>
<feature type="chain" id="PRO_5046400335" description="Lipoprotein" evidence="2">
    <location>
        <begin position="22"/>
        <end position="90"/>
    </location>
</feature>
<sequence length="90" mass="9479">MHRIKNTVVAVAAAAALSLVAACGEDLEPPANDIGNTVEKKSKSPAPKMPVRDHTGRMDFGDGEAKLPPKPKPSKDTNPSRLDFGDTGRS</sequence>
<evidence type="ECO:0000256" key="1">
    <source>
        <dbReference type="SAM" id="MobiDB-lite"/>
    </source>
</evidence>
<name>A0ABW2N4W8_9ACTN</name>
<protein>
    <recommendedName>
        <fullName evidence="5">Lipoprotein</fullName>
    </recommendedName>
</protein>
<feature type="signal peptide" evidence="2">
    <location>
        <begin position="1"/>
        <end position="21"/>
    </location>
</feature>
<proteinExistence type="predicted"/>
<gene>
    <name evidence="3" type="ORF">ACFQO6_17200</name>
</gene>
<evidence type="ECO:0000313" key="4">
    <source>
        <dbReference type="Proteomes" id="UP001596524"/>
    </source>
</evidence>